<dbReference type="AlphaFoldDB" id="A0A1I2ID12"/>
<dbReference type="Proteomes" id="UP000198598">
    <property type="component" value="Unassembled WGS sequence"/>
</dbReference>
<sequence length="273" mass="31398">MRLIPFYCFLMGLGLFLTACHREPALNPNDPEELLLTKQVTARYRLASQPNVTFGLPLTYKGVTFYPITRQQYVYQYDDKKRLVSVSARNPDRLEYTYEWGDESYAYADNQLIYTNLRVFPLIPTSYPLTPLGYIVSNNTYDQYGYLTYRQDGPKASTTQTIVAGNIVKEVYQDAISRLTTEYEYDLSRSGLPNPVKIMWGRPSRNLVTKTVQTNESFTGVAPILPDHSVTTYAYEFDEQGRVKQQTAYIESSLLANPNVVDRELQISVFEFK</sequence>
<gene>
    <name evidence="1" type="ORF">SAMN05216167_1691</name>
</gene>
<name>A0A1I2ID12_9BACT</name>
<keyword evidence="2" id="KW-1185">Reference proteome</keyword>
<dbReference type="OrthoDB" id="958326at2"/>
<evidence type="ECO:0000313" key="2">
    <source>
        <dbReference type="Proteomes" id="UP000198598"/>
    </source>
</evidence>
<accession>A0A1I2ID12</accession>
<organism evidence="1 2">
    <name type="scientific">Spirosoma endophyticum</name>
    <dbReference type="NCBI Taxonomy" id="662367"/>
    <lineage>
        <taxon>Bacteria</taxon>
        <taxon>Pseudomonadati</taxon>
        <taxon>Bacteroidota</taxon>
        <taxon>Cytophagia</taxon>
        <taxon>Cytophagales</taxon>
        <taxon>Cytophagaceae</taxon>
        <taxon>Spirosoma</taxon>
    </lineage>
</organism>
<evidence type="ECO:0000313" key="1">
    <source>
        <dbReference type="EMBL" id="SFF40175.1"/>
    </source>
</evidence>
<protein>
    <submittedName>
        <fullName evidence="1">Uncharacterized protein</fullName>
    </submittedName>
</protein>
<proteinExistence type="predicted"/>
<reference evidence="1 2" key="1">
    <citation type="submission" date="2016-10" db="EMBL/GenBank/DDBJ databases">
        <authorList>
            <person name="de Groot N.N."/>
        </authorList>
    </citation>
    <scope>NUCLEOTIDE SEQUENCE [LARGE SCALE GENOMIC DNA]</scope>
    <source>
        <strain evidence="1 2">DSM 26130</strain>
    </source>
</reference>
<dbReference type="EMBL" id="FOLQ01000069">
    <property type="protein sequence ID" value="SFF40175.1"/>
    <property type="molecule type" value="Genomic_DNA"/>
</dbReference>
<dbReference type="RefSeq" id="WP_143100899.1">
    <property type="nucleotide sequence ID" value="NZ_FOLQ01000069.1"/>
</dbReference>
<dbReference type="PROSITE" id="PS51257">
    <property type="entry name" value="PROKAR_LIPOPROTEIN"/>
    <property type="match status" value="1"/>
</dbReference>